<comment type="caution">
    <text evidence="10">The sequence shown here is derived from an EMBL/GenBank/DDBJ whole genome shotgun (WGS) entry which is preliminary data.</text>
</comment>
<reference evidence="10 11" key="1">
    <citation type="submission" date="2024-07" db="EMBL/GenBank/DDBJ databases">
        <title>Section-level genome sequencing and comparative genomics of Aspergillus sections Usti and Cavernicolus.</title>
        <authorList>
            <consortium name="Lawrence Berkeley National Laboratory"/>
            <person name="Nybo J.L."/>
            <person name="Vesth T.C."/>
            <person name="Theobald S."/>
            <person name="Frisvad J.C."/>
            <person name="Larsen T.O."/>
            <person name="Kjaerboelling I."/>
            <person name="Rothschild-Mancinelli K."/>
            <person name="Lyhne E.K."/>
            <person name="Kogle M.E."/>
            <person name="Barry K."/>
            <person name="Clum A."/>
            <person name="Na H."/>
            <person name="Ledsgaard L."/>
            <person name="Lin J."/>
            <person name="Lipzen A."/>
            <person name="Kuo A."/>
            <person name="Riley R."/>
            <person name="Mondo S."/>
            <person name="Labutti K."/>
            <person name="Haridas S."/>
            <person name="Pangalinan J."/>
            <person name="Salamov A.A."/>
            <person name="Simmons B.A."/>
            <person name="Magnuson J.K."/>
            <person name="Chen J."/>
            <person name="Drula E."/>
            <person name="Henrissat B."/>
            <person name="Wiebenga A."/>
            <person name="Lubbers R.J."/>
            <person name="Gomes A.C."/>
            <person name="Makela M.R."/>
            <person name="Stajich J."/>
            <person name="Grigoriev I.V."/>
            <person name="Mortensen U.H."/>
            <person name="De Vries R.P."/>
            <person name="Baker S.E."/>
            <person name="Andersen M.R."/>
        </authorList>
    </citation>
    <scope>NUCLEOTIDE SEQUENCE [LARGE SCALE GENOMIC DNA]</scope>
    <source>
        <strain evidence="10 11">CBS 209.92</strain>
    </source>
</reference>
<evidence type="ECO:0000313" key="11">
    <source>
        <dbReference type="Proteomes" id="UP001610563"/>
    </source>
</evidence>
<dbReference type="Pfam" id="PF07690">
    <property type="entry name" value="MFS_1"/>
    <property type="match status" value="1"/>
</dbReference>
<feature type="transmembrane region" description="Helical" evidence="8">
    <location>
        <begin position="320"/>
        <end position="339"/>
    </location>
</feature>
<protein>
    <submittedName>
        <fullName evidence="10">DNA repair protein RAD50</fullName>
    </submittedName>
</protein>
<evidence type="ECO:0000256" key="6">
    <source>
        <dbReference type="ARBA" id="ARBA00023136"/>
    </source>
</evidence>
<gene>
    <name evidence="10" type="ORF">BJX66DRAFT_342492</name>
</gene>
<evidence type="ECO:0000256" key="5">
    <source>
        <dbReference type="ARBA" id="ARBA00022989"/>
    </source>
</evidence>
<comment type="subcellular location">
    <subcellularLocation>
        <location evidence="1">Membrane</location>
        <topology evidence="1">Multi-pass membrane protein</topology>
    </subcellularLocation>
</comment>
<keyword evidence="4 8" id="KW-0812">Transmembrane</keyword>
<dbReference type="SUPFAM" id="SSF103473">
    <property type="entry name" value="MFS general substrate transporter"/>
    <property type="match status" value="1"/>
</dbReference>
<dbReference type="PROSITE" id="PS50850">
    <property type="entry name" value="MFS"/>
    <property type="match status" value="1"/>
</dbReference>
<evidence type="ECO:0000259" key="9">
    <source>
        <dbReference type="PROSITE" id="PS50850"/>
    </source>
</evidence>
<dbReference type="InterPro" id="IPR020846">
    <property type="entry name" value="MFS_dom"/>
</dbReference>
<keyword evidence="7" id="KW-0325">Glycoprotein</keyword>
<feature type="transmembrane region" description="Helical" evidence="8">
    <location>
        <begin position="345"/>
        <end position="367"/>
    </location>
</feature>
<evidence type="ECO:0000256" key="1">
    <source>
        <dbReference type="ARBA" id="ARBA00004141"/>
    </source>
</evidence>
<evidence type="ECO:0000256" key="7">
    <source>
        <dbReference type="ARBA" id="ARBA00023180"/>
    </source>
</evidence>
<dbReference type="Gene3D" id="1.20.1250.20">
    <property type="entry name" value="MFS general substrate transporter like domains"/>
    <property type="match status" value="1"/>
</dbReference>
<feature type="transmembrane region" description="Helical" evidence="8">
    <location>
        <begin position="123"/>
        <end position="141"/>
    </location>
</feature>
<evidence type="ECO:0000256" key="2">
    <source>
        <dbReference type="ARBA" id="ARBA00008335"/>
    </source>
</evidence>
<accession>A0ABR4FSA6</accession>
<proteinExistence type="inferred from homology"/>
<dbReference type="PANTHER" id="PTHR23501:SF187">
    <property type="entry name" value="MAJOR FACILITATOR SUPERFAMILY (MFS) PROFILE DOMAIN-CONTAINING PROTEIN"/>
    <property type="match status" value="1"/>
</dbReference>
<keyword evidence="11" id="KW-1185">Reference proteome</keyword>
<evidence type="ECO:0000313" key="10">
    <source>
        <dbReference type="EMBL" id="KAL2786104.1"/>
    </source>
</evidence>
<dbReference type="InterPro" id="IPR011701">
    <property type="entry name" value="MFS"/>
</dbReference>
<name>A0ABR4FSA6_9EURO</name>
<sequence length="521" mass="56896">MTTLCMMSILSALENTVVTTSLPFIARRLDMGENYIWVVHSFFLTNAAVQALFGQIADIFGRRELTIFIVAVFTLGSGICGGAATGTMLIVGRSIQGIGSGGINMIVEVIISDMVPLRERGKYMAYVLTVAFVGTATGPWIGGLIVFYINLPVGGLSLVLILFFFFQAHNRKERILAHQLRRIDYLGNVIVMGATASVLFALTYGGTRYDWSSWRIILPLILGLVSLPAFWFFERSPLVREPVVPTRLFANRTSTSVFLITFATSAILCWALFFLSVYFQAVLGSSPEHAGRQLMPIIAAAVPAAVGAVCLLSRFGRYKPLHITGFALSITGLGLFILLDAETSTAKWAIFEIIAGTGSGVVINTLLPACQAGLAERDQAAVTATWSFVRSYGNIWGVGISCAIFNNRFDQLSGRIPDPVVREALSRGRAYEYSSSSFLRVLDPVLQRIVVGVYVDSLKRVWEVAVASAAVAFLLVFLEKEVPLRTHLETEFGLQLGENRHGRGRVNEASSSRCALIDNEH</sequence>
<keyword evidence="6 8" id="KW-0472">Membrane</keyword>
<dbReference type="EMBL" id="JBFTWV010000126">
    <property type="protein sequence ID" value="KAL2786104.1"/>
    <property type="molecule type" value="Genomic_DNA"/>
</dbReference>
<feature type="transmembrane region" description="Helical" evidence="8">
    <location>
        <begin position="293"/>
        <end position="313"/>
    </location>
</feature>
<feature type="transmembrane region" description="Helical" evidence="8">
    <location>
        <begin position="65"/>
        <end position="84"/>
    </location>
</feature>
<evidence type="ECO:0000256" key="4">
    <source>
        <dbReference type="ARBA" id="ARBA00022692"/>
    </source>
</evidence>
<evidence type="ECO:0000256" key="8">
    <source>
        <dbReference type="SAM" id="Phobius"/>
    </source>
</evidence>
<keyword evidence="5 8" id="KW-1133">Transmembrane helix</keyword>
<feature type="transmembrane region" description="Helical" evidence="8">
    <location>
        <begin position="35"/>
        <end position="53"/>
    </location>
</feature>
<feature type="transmembrane region" description="Helical" evidence="8">
    <location>
        <begin position="216"/>
        <end position="233"/>
    </location>
</feature>
<dbReference type="Gene3D" id="1.20.1720.10">
    <property type="entry name" value="Multidrug resistance protein D"/>
    <property type="match status" value="1"/>
</dbReference>
<feature type="domain" description="Major facilitator superfamily (MFS) profile" evidence="9">
    <location>
        <begin position="1"/>
        <end position="483"/>
    </location>
</feature>
<keyword evidence="3" id="KW-0813">Transport</keyword>
<comment type="similarity">
    <text evidence="2">Belongs to the major facilitator superfamily.</text>
</comment>
<feature type="transmembrane region" description="Helical" evidence="8">
    <location>
        <begin position="147"/>
        <end position="165"/>
    </location>
</feature>
<evidence type="ECO:0000256" key="3">
    <source>
        <dbReference type="ARBA" id="ARBA00022448"/>
    </source>
</evidence>
<dbReference type="PANTHER" id="PTHR23501">
    <property type="entry name" value="MAJOR FACILITATOR SUPERFAMILY"/>
    <property type="match status" value="1"/>
</dbReference>
<organism evidence="10 11">
    <name type="scientific">Aspergillus keveii</name>
    <dbReference type="NCBI Taxonomy" id="714993"/>
    <lineage>
        <taxon>Eukaryota</taxon>
        <taxon>Fungi</taxon>
        <taxon>Dikarya</taxon>
        <taxon>Ascomycota</taxon>
        <taxon>Pezizomycotina</taxon>
        <taxon>Eurotiomycetes</taxon>
        <taxon>Eurotiomycetidae</taxon>
        <taxon>Eurotiales</taxon>
        <taxon>Aspergillaceae</taxon>
        <taxon>Aspergillus</taxon>
        <taxon>Aspergillus subgen. Nidulantes</taxon>
    </lineage>
</organism>
<feature type="transmembrane region" description="Helical" evidence="8">
    <location>
        <begin position="185"/>
        <end position="204"/>
    </location>
</feature>
<dbReference type="Proteomes" id="UP001610563">
    <property type="component" value="Unassembled WGS sequence"/>
</dbReference>
<dbReference type="PRINTS" id="PR01036">
    <property type="entry name" value="TCRTETB"/>
</dbReference>
<dbReference type="InterPro" id="IPR036259">
    <property type="entry name" value="MFS_trans_sf"/>
</dbReference>
<feature type="transmembrane region" description="Helical" evidence="8">
    <location>
        <begin position="257"/>
        <end position="281"/>
    </location>
</feature>